<organism evidence="2 3">
    <name type="scientific">Penicillium bovifimosum</name>
    <dbReference type="NCBI Taxonomy" id="126998"/>
    <lineage>
        <taxon>Eukaryota</taxon>
        <taxon>Fungi</taxon>
        <taxon>Dikarya</taxon>
        <taxon>Ascomycota</taxon>
        <taxon>Pezizomycotina</taxon>
        <taxon>Eurotiomycetes</taxon>
        <taxon>Eurotiomycetidae</taxon>
        <taxon>Eurotiales</taxon>
        <taxon>Aspergillaceae</taxon>
        <taxon>Penicillium</taxon>
    </lineage>
</organism>
<dbReference type="GeneID" id="81406178"/>
<proteinExistence type="predicted"/>
<evidence type="ECO:0000256" key="1">
    <source>
        <dbReference type="SAM" id="MobiDB-lite"/>
    </source>
</evidence>
<dbReference type="InterPro" id="IPR016024">
    <property type="entry name" value="ARM-type_fold"/>
</dbReference>
<dbReference type="EMBL" id="JAPQKL010000005">
    <property type="protein sequence ID" value="KAJ5130225.1"/>
    <property type="molecule type" value="Genomic_DNA"/>
</dbReference>
<feature type="region of interest" description="Disordered" evidence="1">
    <location>
        <begin position="214"/>
        <end position="249"/>
    </location>
</feature>
<gene>
    <name evidence="2" type="ORF">N7515_006264</name>
</gene>
<comment type="caution">
    <text evidence="2">The sequence shown here is derived from an EMBL/GenBank/DDBJ whole genome shotgun (WGS) entry which is preliminary data.</text>
</comment>
<reference evidence="2" key="1">
    <citation type="submission" date="2022-11" db="EMBL/GenBank/DDBJ databases">
        <authorList>
            <person name="Petersen C."/>
        </authorList>
    </citation>
    <scope>NUCLEOTIDE SEQUENCE</scope>
    <source>
        <strain evidence="2">IBT 22155</strain>
    </source>
</reference>
<dbReference type="SUPFAM" id="SSF48371">
    <property type="entry name" value="ARM repeat"/>
    <property type="match status" value="1"/>
</dbReference>
<dbReference type="Proteomes" id="UP001149079">
    <property type="component" value="Unassembled WGS sequence"/>
</dbReference>
<protein>
    <submittedName>
        <fullName evidence="2">Uncharacterized protein</fullName>
    </submittedName>
</protein>
<name>A0A9W9GUA2_9EURO</name>
<evidence type="ECO:0000313" key="2">
    <source>
        <dbReference type="EMBL" id="KAJ5130225.1"/>
    </source>
</evidence>
<keyword evidence="3" id="KW-1185">Reference proteome</keyword>
<sequence>MVTAKRARSNTVGDAHTNPASDEVIEIPKPKSVATILRLAAETHPDVLGKIDNAIHVIQERERKRVVNFDHLSSSVWKEINITYRSMRGGQQYDIAFDVAQSVVETIQSITRQCGPLTNPQTRLNGLSVLRKIGKTIALSSTDTLGHEVQKTFQYDASLVEGMLDILWNMEEEEIEAIRNDASAPNSLLSKLEELEVLSRDYCIHPGFEQVLSTLDGAGDENDEDGEDDEIDENDENDENEEDLEEIHE</sequence>
<dbReference type="OrthoDB" id="4364733at2759"/>
<evidence type="ECO:0000313" key="3">
    <source>
        <dbReference type="Proteomes" id="UP001149079"/>
    </source>
</evidence>
<dbReference type="AlphaFoldDB" id="A0A9W9GUA2"/>
<dbReference type="RefSeq" id="XP_056520604.1">
    <property type="nucleotide sequence ID" value="XM_056667008.1"/>
</dbReference>
<feature type="region of interest" description="Disordered" evidence="1">
    <location>
        <begin position="1"/>
        <end position="22"/>
    </location>
</feature>
<accession>A0A9W9GUA2</accession>
<reference evidence="2" key="2">
    <citation type="journal article" date="2023" name="IMA Fungus">
        <title>Comparative genomic study of the Penicillium genus elucidates a diverse pangenome and 15 lateral gene transfer events.</title>
        <authorList>
            <person name="Petersen C."/>
            <person name="Sorensen T."/>
            <person name="Nielsen M.R."/>
            <person name="Sondergaard T.E."/>
            <person name="Sorensen J.L."/>
            <person name="Fitzpatrick D.A."/>
            <person name="Frisvad J.C."/>
            <person name="Nielsen K.L."/>
        </authorList>
    </citation>
    <scope>NUCLEOTIDE SEQUENCE</scope>
    <source>
        <strain evidence="2">IBT 22155</strain>
    </source>
</reference>
<feature type="compositionally biased region" description="Acidic residues" evidence="1">
    <location>
        <begin position="218"/>
        <end position="249"/>
    </location>
</feature>